<protein>
    <submittedName>
        <fullName evidence="2">DUF58 domain-containing protein</fullName>
    </submittedName>
</protein>
<feature type="domain" description="DUF58" evidence="1">
    <location>
        <begin position="54"/>
        <end position="236"/>
    </location>
</feature>
<sequence length="296" mass="31454">MPRDCTGTGAGFDAAYLMGLREVARHAPDLTVPAADRPGIVSVAAPGSGSDIREIRPYVEGDPLRSIDAPATARRGELHVRSFHDERERIVLLVADFRRPMLWGTRRRFRSVAAAEALAIAGWRVVDGGGAVALAIIDDRGLTALRPRTRVAGMAAVAEALAHGHAKALAHCGVATDVPPLGAMLGRAAKGVTPGSTVLCATSLDHPGPDLEANVARLARRGRIAMLLLRDAFERNRPPGRFSYYSEEGAVRRGRIAGQADHLGGWIERLRAVRGTVGLLDTDAENLLEGLRDGPG</sequence>
<organism evidence="2 3">
    <name type="scientific">Thermohalobaculum xanthum</name>
    <dbReference type="NCBI Taxonomy" id="2753746"/>
    <lineage>
        <taxon>Bacteria</taxon>
        <taxon>Pseudomonadati</taxon>
        <taxon>Pseudomonadota</taxon>
        <taxon>Alphaproteobacteria</taxon>
        <taxon>Rhodobacterales</taxon>
        <taxon>Paracoccaceae</taxon>
        <taxon>Thermohalobaculum</taxon>
    </lineage>
</organism>
<keyword evidence="3" id="KW-1185">Reference proteome</keyword>
<reference evidence="2" key="1">
    <citation type="submission" date="2020-12" db="EMBL/GenBank/DDBJ databases">
        <title>Bacterial taxonomy.</title>
        <authorList>
            <person name="Pan X."/>
        </authorList>
    </citation>
    <scope>NUCLEOTIDE SEQUENCE</scope>
    <source>
        <strain evidence="2">M0105</strain>
    </source>
</reference>
<evidence type="ECO:0000259" key="1">
    <source>
        <dbReference type="Pfam" id="PF01882"/>
    </source>
</evidence>
<dbReference type="PANTHER" id="PTHR33608">
    <property type="entry name" value="BLL2464 PROTEIN"/>
    <property type="match status" value="1"/>
</dbReference>
<dbReference type="Pfam" id="PF01882">
    <property type="entry name" value="DUF58"/>
    <property type="match status" value="1"/>
</dbReference>
<name>A0A8J7M644_9RHOB</name>
<dbReference type="RefSeq" id="WP_200606952.1">
    <property type="nucleotide sequence ID" value="NZ_JAEHHL010000001.1"/>
</dbReference>
<gene>
    <name evidence="2" type="ORF">H0I76_03200</name>
</gene>
<dbReference type="EMBL" id="JAEHHL010000001">
    <property type="protein sequence ID" value="MBK0398184.1"/>
    <property type="molecule type" value="Genomic_DNA"/>
</dbReference>
<dbReference type="Proteomes" id="UP000655420">
    <property type="component" value="Unassembled WGS sequence"/>
</dbReference>
<dbReference type="AlphaFoldDB" id="A0A8J7M644"/>
<comment type="caution">
    <text evidence="2">The sequence shown here is derived from an EMBL/GenBank/DDBJ whole genome shotgun (WGS) entry which is preliminary data.</text>
</comment>
<dbReference type="PANTHER" id="PTHR33608:SF12">
    <property type="entry name" value="DUF58 DOMAIN-CONTAINING PROTEIN"/>
    <property type="match status" value="1"/>
</dbReference>
<dbReference type="InterPro" id="IPR002881">
    <property type="entry name" value="DUF58"/>
</dbReference>
<accession>A0A8J7M644</accession>
<evidence type="ECO:0000313" key="2">
    <source>
        <dbReference type="EMBL" id="MBK0398184.1"/>
    </source>
</evidence>
<evidence type="ECO:0000313" key="3">
    <source>
        <dbReference type="Proteomes" id="UP000655420"/>
    </source>
</evidence>
<proteinExistence type="predicted"/>